<protein>
    <submittedName>
        <fullName evidence="5">Putative glycosyltransferase EpsJ</fullName>
        <ecNumber evidence="5">2.4.-.-</ecNumber>
    </submittedName>
</protein>
<dbReference type="Pfam" id="PF00535">
    <property type="entry name" value="Glycos_transf_2"/>
    <property type="match status" value="1"/>
</dbReference>
<keyword evidence="1 5" id="KW-0328">Glycosyltransferase</keyword>
<gene>
    <name evidence="5" type="primary">epsJ_4</name>
    <name evidence="5" type="ORF">DSM106044_03795</name>
</gene>
<keyword evidence="2 5" id="KW-0808">Transferase</keyword>
<dbReference type="STRING" id="180332.GCA_000797495_01031"/>
<feature type="domain" description="Glycosyltransferase 2-like" evidence="4">
    <location>
        <begin position="7"/>
        <end position="129"/>
    </location>
</feature>
<keyword evidence="3" id="KW-0812">Transmembrane</keyword>
<dbReference type="InterPro" id="IPR001173">
    <property type="entry name" value="Glyco_trans_2-like"/>
</dbReference>
<keyword evidence="3" id="KW-0472">Membrane</keyword>
<dbReference type="SUPFAM" id="SSF53448">
    <property type="entry name" value="Nucleotide-diphospho-sugar transferases"/>
    <property type="match status" value="1"/>
</dbReference>
<dbReference type="PANTHER" id="PTHR22916:SF51">
    <property type="entry name" value="GLYCOSYLTRANSFERASE EPSH-RELATED"/>
    <property type="match status" value="1"/>
</dbReference>
<evidence type="ECO:0000313" key="6">
    <source>
        <dbReference type="Proteomes" id="UP000306509"/>
    </source>
</evidence>
<dbReference type="EC" id="2.4.-.-" evidence="5"/>
<sequence length="363" mass="42021">MEQCLFSIIIPCYNVSAYLNVCLDSIIENRFRNYEIILVNDGSDDDTSAICKDYATRDRRIIYIEKENGGVSSARNKGLDQARGKYILFADPDDEIDKDALKILSSLIEQKESDLVSFGYYAVFPDGITESVLPKDKYEYNSNKLIMKNYFPRLIGISKLSISRWNGKGDIDPKREKGMVWKHLFRKDIIDRHHIRFDEKIILNEDSMFICEFCIHARSMCSIHKELYYYYIRNSGALLRTLQGSNLLQNKIALSEARERIRSEVMAEMCVDIFELYSGSNVLSIIELMNNITEKEKIKKSYYLLNKYLSLPCVEEAIKNLTVHGGGYKLKIILILLKCNMSLGVLFIIYLLKKVGININKFY</sequence>
<reference evidence="5 6" key="1">
    <citation type="journal article" date="2019" name="Anaerobe">
        <title>Detection of Robinsoniella peoriensis in multiple bone samples of a trauma patient.</title>
        <authorList>
            <person name="Schrottner P."/>
            <person name="Hartwich K."/>
            <person name="Bunk B."/>
            <person name="Schober I."/>
            <person name="Helbig S."/>
            <person name="Rudolph W.W."/>
            <person name="Gunzer F."/>
        </authorList>
    </citation>
    <scope>NUCLEOTIDE SEQUENCE [LARGE SCALE GENOMIC DNA]</scope>
    <source>
        <strain evidence="5 6">DSM 106044</strain>
    </source>
</reference>
<organism evidence="5 6">
    <name type="scientific">Robinsoniella peoriensis</name>
    <dbReference type="NCBI Taxonomy" id="180332"/>
    <lineage>
        <taxon>Bacteria</taxon>
        <taxon>Bacillati</taxon>
        <taxon>Bacillota</taxon>
        <taxon>Clostridia</taxon>
        <taxon>Lachnospirales</taxon>
        <taxon>Lachnospiraceae</taxon>
        <taxon>Robinsoniella</taxon>
    </lineage>
</organism>
<evidence type="ECO:0000256" key="2">
    <source>
        <dbReference type="ARBA" id="ARBA00022679"/>
    </source>
</evidence>
<evidence type="ECO:0000256" key="1">
    <source>
        <dbReference type="ARBA" id="ARBA00022676"/>
    </source>
</evidence>
<evidence type="ECO:0000259" key="4">
    <source>
        <dbReference type="Pfam" id="PF00535"/>
    </source>
</evidence>
<dbReference type="GO" id="GO:0016757">
    <property type="term" value="F:glycosyltransferase activity"/>
    <property type="evidence" value="ECO:0007669"/>
    <property type="project" value="UniProtKB-KW"/>
</dbReference>
<dbReference type="PANTHER" id="PTHR22916">
    <property type="entry name" value="GLYCOSYLTRANSFERASE"/>
    <property type="match status" value="1"/>
</dbReference>
<feature type="transmembrane region" description="Helical" evidence="3">
    <location>
        <begin position="332"/>
        <end position="352"/>
    </location>
</feature>
<dbReference type="AlphaFoldDB" id="A0A4U8Q3J9"/>
<name>A0A4U8Q3J9_9FIRM</name>
<evidence type="ECO:0000256" key="3">
    <source>
        <dbReference type="SAM" id="Phobius"/>
    </source>
</evidence>
<evidence type="ECO:0000313" key="5">
    <source>
        <dbReference type="EMBL" id="TLC99344.1"/>
    </source>
</evidence>
<proteinExistence type="predicted"/>
<dbReference type="Gene3D" id="3.90.550.10">
    <property type="entry name" value="Spore Coat Polysaccharide Biosynthesis Protein SpsA, Chain A"/>
    <property type="match status" value="1"/>
</dbReference>
<keyword evidence="3" id="KW-1133">Transmembrane helix</keyword>
<dbReference type="EMBL" id="QGQD01000070">
    <property type="protein sequence ID" value="TLC99344.1"/>
    <property type="molecule type" value="Genomic_DNA"/>
</dbReference>
<accession>A0A4U8Q3J9</accession>
<keyword evidence="6" id="KW-1185">Reference proteome</keyword>
<dbReference type="InterPro" id="IPR029044">
    <property type="entry name" value="Nucleotide-diphossugar_trans"/>
</dbReference>
<dbReference type="CDD" id="cd00761">
    <property type="entry name" value="Glyco_tranf_GTA_type"/>
    <property type="match status" value="1"/>
</dbReference>
<comment type="caution">
    <text evidence="5">The sequence shown here is derived from an EMBL/GenBank/DDBJ whole genome shotgun (WGS) entry which is preliminary data.</text>
</comment>
<dbReference type="Proteomes" id="UP000306509">
    <property type="component" value="Unassembled WGS sequence"/>
</dbReference>
<dbReference type="RefSeq" id="WP_027292642.1">
    <property type="nucleotide sequence ID" value="NZ_JTGN01000005.1"/>
</dbReference>